<dbReference type="HAMAP" id="MF_00337">
    <property type="entry name" value="Exonuc_7_S"/>
    <property type="match status" value="1"/>
</dbReference>
<protein>
    <recommendedName>
        <fullName evidence="6">Exodeoxyribonuclease 7 small subunit</fullName>
        <ecNumber evidence="6">3.1.11.6</ecNumber>
    </recommendedName>
    <alternativeName>
        <fullName evidence="6">Exodeoxyribonuclease VII small subunit</fullName>
        <shortName evidence="6">Exonuclease VII small subunit</shortName>
    </alternativeName>
</protein>
<comment type="catalytic activity">
    <reaction evidence="6">
        <text>Exonucleolytic cleavage in either 5'- to 3'- or 3'- to 5'-direction to yield nucleoside 5'-phosphates.</text>
        <dbReference type="EC" id="3.1.11.6"/>
    </reaction>
</comment>
<gene>
    <name evidence="6 8" type="primary">xseB</name>
    <name evidence="8" type="ORF">IAA45_05055</name>
</gene>
<comment type="similarity">
    <text evidence="1 6">Belongs to the XseB family.</text>
</comment>
<comment type="caution">
    <text evidence="8">The sequence shown here is derived from an EMBL/GenBank/DDBJ whole genome shotgun (WGS) entry which is preliminary data.</text>
</comment>
<dbReference type="Gene3D" id="1.10.287.1040">
    <property type="entry name" value="Exonuclease VII, small subunit"/>
    <property type="match status" value="1"/>
</dbReference>
<evidence type="ECO:0000256" key="4">
    <source>
        <dbReference type="ARBA" id="ARBA00022801"/>
    </source>
</evidence>
<keyword evidence="7" id="KW-0175">Coiled coil</keyword>
<evidence type="ECO:0000256" key="6">
    <source>
        <dbReference type="HAMAP-Rule" id="MF_00337"/>
    </source>
</evidence>
<dbReference type="EC" id="3.1.11.6" evidence="6"/>
<accession>A0A9D1WHB5</accession>
<keyword evidence="2 6" id="KW-0963">Cytoplasm</keyword>
<dbReference type="GO" id="GO:0009318">
    <property type="term" value="C:exodeoxyribonuclease VII complex"/>
    <property type="evidence" value="ECO:0007669"/>
    <property type="project" value="UniProtKB-UniRule"/>
</dbReference>
<dbReference type="AlphaFoldDB" id="A0A9D1WHB5"/>
<dbReference type="PANTHER" id="PTHR34137:SF1">
    <property type="entry name" value="EXODEOXYRIBONUCLEASE 7 SMALL SUBUNIT"/>
    <property type="match status" value="1"/>
</dbReference>
<comment type="function">
    <text evidence="6">Bidirectionally degrades single-stranded DNA into large acid-insoluble oligonucleotides, which are then degraded further into small acid-soluble oligonucleotides.</text>
</comment>
<dbReference type="PANTHER" id="PTHR34137">
    <property type="entry name" value="EXODEOXYRIBONUCLEASE 7 SMALL SUBUNIT"/>
    <property type="match status" value="1"/>
</dbReference>
<keyword evidence="4 6" id="KW-0378">Hydrolase</keyword>
<dbReference type="EMBL" id="DXEX01000115">
    <property type="protein sequence ID" value="HIX59070.1"/>
    <property type="molecule type" value="Genomic_DNA"/>
</dbReference>
<evidence type="ECO:0000256" key="2">
    <source>
        <dbReference type="ARBA" id="ARBA00022490"/>
    </source>
</evidence>
<evidence type="ECO:0000256" key="7">
    <source>
        <dbReference type="SAM" id="Coils"/>
    </source>
</evidence>
<dbReference type="NCBIfam" id="TIGR01280">
    <property type="entry name" value="xseB"/>
    <property type="match status" value="1"/>
</dbReference>
<reference evidence="8" key="2">
    <citation type="submission" date="2021-04" db="EMBL/GenBank/DDBJ databases">
        <authorList>
            <person name="Gilroy R."/>
        </authorList>
    </citation>
    <scope>NUCLEOTIDE SEQUENCE</scope>
    <source>
        <strain evidence="8">ChiSjej1B19-8411</strain>
    </source>
</reference>
<comment type="subunit">
    <text evidence="6">Heterooligomer composed of large and small subunits.</text>
</comment>
<keyword evidence="3 6" id="KW-0540">Nuclease</keyword>
<dbReference type="Pfam" id="PF02609">
    <property type="entry name" value="Exonuc_VII_S"/>
    <property type="match status" value="1"/>
</dbReference>
<dbReference type="SUPFAM" id="SSF116842">
    <property type="entry name" value="XseB-like"/>
    <property type="match status" value="1"/>
</dbReference>
<sequence length="71" mass="8308">MDKKEETKSVEEAFADLDEILEKLESQEISLEEAFGAYQQGMKLLKYCNEKVDLVEKKMLQMNEDGTLREF</sequence>
<dbReference type="InterPro" id="IPR037004">
    <property type="entry name" value="Exonuc_VII_ssu_sf"/>
</dbReference>
<name>A0A9D1WHB5_9FIRM</name>
<dbReference type="Proteomes" id="UP000886817">
    <property type="component" value="Unassembled WGS sequence"/>
</dbReference>
<evidence type="ECO:0000313" key="8">
    <source>
        <dbReference type="EMBL" id="HIX59070.1"/>
    </source>
</evidence>
<evidence type="ECO:0000256" key="5">
    <source>
        <dbReference type="ARBA" id="ARBA00022839"/>
    </source>
</evidence>
<keyword evidence="5 6" id="KW-0269">Exonuclease</keyword>
<proteinExistence type="inferred from homology"/>
<evidence type="ECO:0000313" key="9">
    <source>
        <dbReference type="Proteomes" id="UP000886817"/>
    </source>
</evidence>
<dbReference type="InterPro" id="IPR003761">
    <property type="entry name" value="Exonuc_VII_S"/>
</dbReference>
<feature type="coiled-coil region" evidence="7">
    <location>
        <begin position="7"/>
        <end position="34"/>
    </location>
</feature>
<dbReference type="GO" id="GO:0005829">
    <property type="term" value="C:cytosol"/>
    <property type="evidence" value="ECO:0007669"/>
    <property type="project" value="TreeGrafter"/>
</dbReference>
<evidence type="ECO:0000256" key="1">
    <source>
        <dbReference type="ARBA" id="ARBA00009998"/>
    </source>
</evidence>
<comment type="subcellular location">
    <subcellularLocation>
        <location evidence="6">Cytoplasm</location>
    </subcellularLocation>
</comment>
<organism evidence="8 9">
    <name type="scientific">Candidatus Blautia gallistercoris</name>
    <dbReference type="NCBI Taxonomy" id="2838490"/>
    <lineage>
        <taxon>Bacteria</taxon>
        <taxon>Bacillati</taxon>
        <taxon>Bacillota</taxon>
        <taxon>Clostridia</taxon>
        <taxon>Lachnospirales</taxon>
        <taxon>Lachnospiraceae</taxon>
        <taxon>Blautia</taxon>
    </lineage>
</organism>
<reference evidence="8" key="1">
    <citation type="journal article" date="2021" name="PeerJ">
        <title>Extensive microbial diversity within the chicken gut microbiome revealed by metagenomics and culture.</title>
        <authorList>
            <person name="Gilroy R."/>
            <person name="Ravi A."/>
            <person name="Getino M."/>
            <person name="Pursley I."/>
            <person name="Horton D.L."/>
            <person name="Alikhan N.F."/>
            <person name="Baker D."/>
            <person name="Gharbi K."/>
            <person name="Hall N."/>
            <person name="Watson M."/>
            <person name="Adriaenssens E.M."/>
            <person name="Foster-Nyarko E."/>
            <person name="Jarju S."/>
            <person name="Secka A."/>
            <person name="Antonio M."/>
            <person name="Oren A."/>
            <person name="Chaudhuri R.R."/>
            <person name="La Ragione R."/>
            <person name="Hildebrand F."/>
            <person name="Pallen M.J."/>
        </authorList>
    </citation>
    <scope>NUCLEOTIDE SEQUENCE</scope>
    <source>
        <strain evidence="8">ChiSjej1B19-8411</strain>
    </source>
</reference>
<dbReference type="GO" id="GO:0008855">
    <property type="term" value="F:exodeoxyribonuclease VII activity"/>
    <property type="evidence" value="ECO:0007669"/>
    <property type="project" value="UniProtKB-UniRule"/>
</dbReference>
<evidence type="ECO:0000256" key="3">
    <source>
        <dbReference type="ARBA" id="ARBA00022722"/>
    </source>
</evidence>
<dbReference type="GO" id="GO:0006308">
    <property type="term" value="P:DNA catabolic process"/>
    <property type="evidence" value="ECO:0007669"/>
    <property type="project" value="UniProtKB-UniRule"/>
</dbReference>